<feature type="domain" description="PPIase FKBP-type" evidence="7">
    <location>
        <begin position="18"/>
        <end position="98"/>
    </location>
</feature>
<protein>
    <recommendedName>
        <fullName evidence="2 6">peptidylprolyl isomerase</fullName>
        <ecNumber evidence="2 6">5.2.1.8</ecNumber>
    </recommendedName>
</protein>
<comment type="catalytic activity">
    <reaction evidence="1 6">
        <text>[protein]-peptidylproline (omega=180) = [protein]-peptidylproline (omega=0)</text>
        <dbReference type="Rhea" id="RHEA:16237"/>
        <dbReference type="Rhea" id="RHEA-COMP:10747"/>
        <dbReference type="Rhea" id="RHEA-COMP:10748"/>
        <dbReference type="ChEBI" id="CHEBI:83833"/>
        <dbReference type="ChEBI" id="CHEBI:83834"/>
        <dbReference type="EC" id="5.2.1.8"/>
    </reaction>
</comment>
<evidence type="ECO:0000256" key="2">
    <source>
        <dbReference type="ARBA" id="ARBA00013194"/>
    </source>
</evidence>
<dbReference type="PANTHER" id="PTHR10516:SF301">
    <property type="entry name" value="PEPTIDYL-PROLYL CIS-TRANS ISOMERASE FKBP1A-RELATED"/>
    <property type="match status" value="1"/>
</dbReference>
<organism evidence="8 9">
    <name type="scientific">Piliocolobus tephrosceles</name>
    <name type="common">Ugandan red Colobus</name>
    <dbReference type="NCBI Taxonomy" id="591936"/>
    <lineage>
        <taxon>Eukaryota</taxon>
        <taxon>Metazoa</taxon>
        <taxon>Chordata</taxon>
        <taxon>Craniata</taxon>
        <taxon>Vertebrata</taxon>
        <taxon>Euteleostomi</taxon>
        <taxon>Mammalia</taxon>
        <taxon>Eutheria</taxon>
        <taxon>Euarchontoglires</taxon>
        <taxon>Primates</taxon>
        <taxon>Haplorrhini</taxon>
        <taxon>Catarrhini</taxon>
        <taxon>Cercopithecidae</taxon>
        <taxon>Colobinae</taxon>
        <taxon>Piliocolobus</taxon>
    </lineage>
</organism>
<reference evidence="8" key="1">
    <citation type="submission" date="2025-08" db="UniProtKB">
        <authorList>
            <consortium name="Ensembl"/>
        </authorList>
    </citation>
    <scope>IDENTIFICATION</scope>
</reference>
<keyword evidence="9" id="KW-1185">Reference proteome</keyword>
<accession>A0A8C9HV30</accession>
<dbReference type="InterPro" id="IPR001179">
    <property type="entry name" value="PPIase_FKBP_dom"/>
</dbReference>
<dbReference type="GO" id="GO:0003755">
    <property type="term" value="F:peptidyl-prolyl cis-trans isomerase activity"/>
    <property type="evidence" value="ECO:0007669"/>
    <property type="project" value="UniProtKB-KW"/>
</dbReference>
<dbReference type="AlphaFoldDB" id="A0A8C9HV30"/>
<proteinExistence type="inferred from homology"/>
<dbReference type="InterPro" id="IPR050689">
    <property type="entry name" value="FKBP-type_PPIase"/>
</dbReference>
<sequence length="174" mass="19537">MGAKVEIIFPGVGYLPETGMLYDGKKFDSSRDRNKPFKFVLGKQEVTREWEVGVAQMSVDHRAKLSLSLDYVFSATGHPGIIPPHATLVFNMELLRLGWQEWPPPLASCSYICHGGIWCLQTHAHESIWRFSICRSTTTCITYTLTECVLSLSFASGTSISSSPFFPFCLNYML</sequence>
<evidence type="ECO:0000256" key="1">
    <source>
        <dbReference type="ARBA" id="ARBA00000971"/>
    </source>
</evidence>
<evidence type="ECO:0000313" key="8">
    <source>
        <dbReference type="Ensembl" id="ENSPTEP00000025175.1"/>
    </source>
</evidence>
<dbReference type="Gene3D" id="3.10.50.40">
    <property type="match status" value="1"/>
</dbReference>
<dbReference type="EC" id="5.2.1.8" evidence="2 6"/>
<dbReference type="InterPro" id="IPR046357">
    <property type="entry name" value="PPIase_dom_sf"/>
</dbReference>
<evidence type="ECO:0000256" key="4">
    <source>
        <dbReference type="ARBA" id="ARBA00023235"/>
    </source>
</evidence>
<evidence type="ECO:0000313" key="9">
    <source>
        <dbReference type="Proteomes" id="UP000694416"/>
    </source>
</evidence>
<dbReference type="PROSITE" id="PS50059">
    <property type="entry name" value="FKBP_PPIASE"/>
    <property type="match status" value="1"/>
</dbReference>
<keyword evidence="3 6" id="KW-0697">Rotamase</keyword>
<comment type="similarity">
    <text evidence="5">Belongs to the FKBP-type PPIase family. FKBP1 subfamily.</text>
</comment>
<evidence type="ECO:0000256" key="6">
    <source>
        <dbReference type="PROSITE-ProRule" id="PRU00277"/>
    </source>
</evidence>
<dbReference type="GO" id="GO:0033017">
    <property type="term" value="C:sarcoplasmic reticulum membrane"/>
    <property type="evidence" value="ECO:0007669"/>
    <property type="project" value="TreeGrafter"/>
</dbReference>
<evidence type="ECO:0000259" key="7">
    <source>
        <dbReference type="PROSITE" id="PS50059"/>
    </source>
</evidence>
<dbReference type="SUPFAM" id="SSF54534">
    <property type="entry name" value="FKBP-like"/>
    <property type="match status" value="1"/>
</dbReference>
<name>A0A8C9HV30_9PRIM</name>
<reference evidence="8" key="2">
    <citation type="submission" date="2025-09" db="UniProtKB">
        <authorList>
            <consortium name="Ensembl"/>
        </authorList>
    </citation>
    <scope>IDENTIFICATION</scope>
</reference>
<dbReference type="Proteomes" id="UP000694416">
    <property type="component" value="Unplaced"/>
</dbReference>
<evidence type="ECO:0000256" key="5">
    <source>
        <dbReference type="ARBA" id="ARBA00038106"/>
    </source>
</evidence>
<keyword evidence="4 6" id="KW-0413">Isomerase</keyword>
<dbReference type="Ensembl" id="ENSPTET00000035688.1">
    <property type="protein sequence ID" value="ENSPTEP00000025175.1"/>
    <property type="gene ID" value="ENSPTEG00000025532.1"/>
</dbReference>
<evidence type="ECO:0000256" key="3">
    <source>
        <dbReference type="ARBA" id="ARBA00023110"/>
    </source>
</evidence>
<dbReference type="Pfam" id="PF00254">
    <property type="entry name" value="FKBP_C"/>
    <property type="match status" value="1"/>
</dbReference>
<dbReference type="PANTHER" id="PTHR10516">
    <property type="entry name" value="PEPTIDYL-PROLYL CIS-TRANS ISOMERASE"/>
    <property type="match status" value="1"/>
</dbReference>